<evidence type="ECO:0000313" key="6">
    <source>
        <dbReference type="EMBL" id="OWP50257.1"/>
    </source>
</evidence>
<dbReference type="InterPro" id="IPR000962">
    <property type="entry name" value="Znf_DskA_TraR"/>
</dbReference>
<keyword evidence="1" id="KW-0479">Metal-binding</keyword>
<evidence type="ECO:0000256" key="1">
    <source>
        <dbReference type="ARBA" id="ARBA00022723"/>
    </source>
</evidence>
<name>A0A2D0ADX0_PSENT</name>
<organism evidence="6 7">
    <name type="scientific">Pseudomonas nitroreducens</name>
    <dbReference type="NCBI Taxonomy" id="46680"/>
    <lineage>
        <taxon>Bacteria</taxon>
        <taxon>Pseudomonadati</taxon>
        <taxon>Pseudomonadota</taxon>
        <taxon>Gammaproteobacteria</taxon>
        <taxon>Pseudomonadales</taxon>
        <taxon>Pseudomonadaceae</taxon>
        <taxon>Pseudomonas</taxon>
    </lineage>
</organism>
<evidence type="ECO:0000313" key="7">
    <source>
        <dbReference type="Proteomes" id="UP000198145"/>
    </source>
</evidence>
<keyword evidence="3" id="KW-0862">Zinc</keyword>
<dbReference type="PANTHER" id="PTHR38777:SF1">
    <property type="entry name" value="DNAK SUPPRESSOR PROTEIN"/>
    <property type="match status" value="1"/>
</dbReference>
<dbReference type="EMBL" id="NJBA01000004">
    <property type="protein sequence ID" value="OWP50257.1"/>
    <property type="molecule type" value="Genomic_DNA"/>
</dbReference>
<comment type="caution">
    <text evidence="6">The sequence shown here is derived from an EMBL/GenBank/DDBJ whole genome shotgun (WGS) entry which is preliminary data.</text>
</comment>
<dbReference type="RefSeq" id="WP_088417683.1">
    <property type="nucleotide sequence ID" value="NZ_NJBA01000004.1"/>
</dbReference>
<reference evidence="6 7" key="1">
    <citation type="submission" date="2017-06" db="EMBL/GenBank/DDBJ databases">
        <title>Draft genome of Pseudomonas nitroreducens DF05.</title>
        <authorList>
            <person name="Iyer R."/>
        </authorList>
    </citation>
    <scope>NUCLEOTIDE SEQUENCE [LARGE SCALE GENOMIC DNA]</scope>
    <source>
        <strain evidence="6 7">DF05</strain>
    </source>
</reference>
<keyword evidence="2" id="KW-0863">Zinc-finger</keyword>
<evidence type="ECO:0000259" key="5">
    <source>
        <dbReference type="Pfam" id="PF01258"/>
    </source>
</evidence>
<sequence length="71" mass="7913">MADIADIANDNILRLAEERLAARKPALALVAEECEDCGDEIPEARRLALLGHDCIRCVECQTLEEAHKLRK</sequence>
<dbReference type="PROSITE" id="PS51128">
    <property type="entry name" value="ZF_DKSA_2"/>
    <property type="match status" value="1"/>
</dbReference>
<protein>
    <submittedName>
        <fullName evidence="6">Conjugal transfer protein TraR</fullName>
    </submittedName>
</protein>
<proteinExistence type="predicted"/>
<gene>
    <name evidence="6" type="ORF">CEG18_11920</name>
</gene>
<dbReference type="PANTHER" id="PTHR38777">
    <property type="entry name" value="FELS-2 PROPHAGE PROTEIN"/>
    <property type="match status" value="1"/>
</dbReference>
<dbReference type="Proteomes" id="UP000198145">
    <property type="component" value="Unassembled WGS sequence"/>
</dbReference>
<dbReference type="Pfam" id="PF01258">
    <property type="entry name" value="zf-dskA_traR"/>
    <property type="match status" value="1"/>
</dbReference>
<evidence type="ECO:0000256" key="3">
    <source>
        <dbReference type="ARBA" id="ARBA00022833"/>
    </source>
</evidence>
<comment type="caution">
    <text evidence="4">Lacks conserved residue(s) required for the propagation of feature annotation.</text>
</comment>
<feature type="domain" description="Zinc finger DksA/TraR C4-type" evidence="5">
    <location>
        <begin position="34"/>
        <end position="65"/>
    </location>
</feature>
<evidence type="ECO:0000256" key="4">
    <source>
        <dbReference type="PROSITE-ProRule" id="PRU00510"/>
    </source>
</evidence>
<dbReference type="GO" id="GO:1900378">
    <property type="term" value="P:positive regulation of secondary metabolite biosynthetic process"/>
    <property type="evidence" value="ECO:0007669"/>
    <property type="project" value="TreeGrafter"/>
</dbReference>
<evidence type="ECO:0000256" key="2">
    <source>
        <dbReference type="ARBA" id="ARBA00022771"/>
    </source>
</evidence>
<dbReference type="AlphaFoldDB" id="A0A2D0ADX0"/>
<dbReference type="GO" id="GO:0008270">
    <property type="term" value="F:zinc ion binding"/>
    <property type="evidence" value="ECO:0007669"/>
    <property type="project" value="UniProtKB-KW"/>
</dbReference>
<accession>A0A2D0ADX0</accession>